<evidence type="ECO:0000313" key="5">
    <source>
        <dbReference type="Proteomes" id="UP001431131"/>
    </source>
</evidence>
<dbReference type="InterPro" id="IPR012902">
    <property type="entry name" value="N_methyl_site"/>
</dbReference>
<keyword evidence="5" id="KW-1185">Reference proteome</keyword>
<dbReference type="GO" id="GO:0009986">
    <property type="term" value="C:cell surface"/>
    <property type="evidence" value="ECO:0007669"/>
    <property type="project" value="UniProtKB-SubCell"/>
</dbReference>
<keyword evidence="3" id="KW-1133">Transmembrane helix</keyword>
<dbReference type="Proteomes" id="UP001431131">
    <property type="component" value="Unassembled WGS sequence"/>
</dbReference>
<feature type="transmembrane region" description="Helical" evidence="3">
    <location>
        <begin position="16"/>
        <end position="38"/>
    </location>
</feature>
<dbReference type="GO" id="GO:0030420">
    <property type="term" value="P:establishment of competence for transformation"/>
    <property type="evidence" value="ECO:0007669"/>
    <property type="project" value="UniProtKB-KW"/>
</dbReference>
<gene>
    <name evidence="4" type="ORF">MJG50_14710</name>
</gene>
<evidence type="ECO:0000313" key="4">
    <source>
        <dbReference type="EMBL" id="MCH1626587.1"/>
    </source>
</evidence>
<evidence type="ECO:0008006" key="6">
    <source>
        <dbReference type="Google" id="ProtNLM"/>
    </source>
</evidence>
<dbReference type="EMBL" id="JAKTTI010000024">
    <property type="protein sequence ID" value="MCH1626587.1"/>
    <property type="molecule type" value="Genomic_DNA"/>
</dbReference>
<keyword evidence="2" id="KW-0178">Competence</keyword>
<proteinExistence type="predicted"/>
<comment type="subcellular location">
    <subcellularLocation>
        <location evidence="1">Cell surface</location>
    </subcellularLocation>
</comment>
<evidence type="ECO:0000256" key="2">
    <source>
        <dbReference type="ARBA" id="ARBA00023287"/>
    </source>
</evidence>
<dbReference type="AlphaFoldDB" id="A0AAW5E9M6"/>
<dbReference type="RefSeq" id="WP_240256503.1">
    <property type="nucleotide sequence ID" value="NZ_JAKTTI010000024.1"/>
</dbReference>
<comment type="caution">
    <text evidence="4">The sequence shown here is derived from an EMBL/GenBank/DDBJ whole genome shotgun (WGS) entry which is preliminary data.</text>
</comment>
<dbReference type="PROSITE" id="PS00409">
    <property type="entry name" value="PROKAR_NTER_METHYL"/>
    <property type="match status" value="1"/>
</dbReference>
<keyword evidence="3" id="KW-0472">Membrane</keyword>
<keyword evidence="3" id="KW-0812">Transmembrane</keyword>
<name>A0AAW5E9M6_9BACI</name>
<accession>A0AAW5E9M6</accession>
<evidence type="ECO:0000256" key="1">
    <source>
        <dbReference type="ARBA" id="ARBA00004241"/>
    </source>
</evidence>
<protein>
    <recommendedName>
        <fullName evidence="6">Prepilin-type N-terminal cleavage/methylation domain-containing protein</fullName>
    </recommendedName>
</protein>
<sequence length="159" mass="18185">MNSRFKSIFSEKGITLLEVLTSIVILTIIVITFLSMYIQSASTNNVSKDILDTTYIAQSEMEAIYNINKNEINITDGLSRIQNGLGYRLIRGDYNADFNFYKIVNDYYILLSIQAEGNESELYKVIINIFNDSSMSQKEAQIETLFSWENSKDVSDVKE</sequence>
<reference evidence="4" key="1">
    <citation type="submission" date="2022-02" db="EMBL/GenBank/DDBJ databases">
        <title>Fredinandcohnia quinoae sp. nov. isolated from Chenopodium quinoa seeds.</title>
        <authorList>
            <person name="Saati-Santamaria Z."/>
            <person name="Flores-Felix J.D."/>
            <person name="Igual J.M."/>
            <person name="Velazquez E."/>
            <person name="Garcia-Fraile P."/>
            <person name="Martinez-Molina E."/>
        </authorList>
    </citation>
    <scope>NUCLEOTIDE SEQUENCE</scope>
    <source>
        <strain evidence="4">SECRCQ15</strain>
    </source>
</reference>
<organism evidence="4 5">
    <name type="scientific">Fredinandcohnia quinoae</name>
    <dbReference type="NCBI Taxonomy" id="2918902"/>
    <lineage>
        <taxon>Bacteria</taxon>
        <taxon>Bacillati</taxon>
        <taxon>Bacillota</taxon>
        <taxon>Bacilli</taxon>
        <taxon>Bacillales</taxon>
        <taxon>Bacillaceae</taxon>
        <taxon>Fredinandcohnia</taxon>
    </lineage>
</organism>
<evidence type="ECO:0000256" key="3">
    <source>
        <dbReference type="SAM" id="Phobius"/>
    </source>
</evidence>